<proteinExistence type="predicted"/>
<dbReference type="Proteomes" id="UP000218554">
    <property type="component" value="Chromosome"/>
</dbReference>
<dbReference type="PANTHER" id="PTHR36180">
    <property type="entry name" value="DNA-BINDING PROTEIN-RELATED-RELATED"/>
    <property type="match status" value="1"/>
</dbReference>
<accession>A0AAD1FE93</accession>
<sequence>MHDAYTPITFQRHNHQLRAVMIDHQPWFVAQDFALLIAARRPYRLPNRMDPEQKRAVMLAYPSGFLEEAEVISESGVFKALYRFWHPEHRSLARWMGEEVLPTLYDAHREADASPRRAFMSWADQRVGVVKWQGEIWIARRDLPVFLAVQDDLILRDEPSWRRLPLMPGR</sequence>
<dbReference type="EMBL" id="AP014862">
    <property type="protein sequence ID" value="BAU73001.1"/>
    <property type="molecule type" value="Genomic_DNA"/>
</dbReference>
<dbReference type="KEGG" id="pfuw:KF707C_13130"/>
<dbReference type="InterPro" id="IPR003497">
    <property type="entry name" value="BRO_N_domain"/>
</dbReference>
<reference evidence="3" key="1">
    <citation type="submission" date="2015-05" db="EMBL/GenBank/DDBJ databases">
        <title>Draft genome sequencing of a biphenyl-degrading bacterium, Pseudomonas balearica KF707 (=NBRC110670).</title>
        <authorList>
            <person name="Kimura N."/>
            <person name="Hirose J."/>
            <person name="Watanabe T."/>
            <person name="Suenaga H."/>
            <person name="Fujihara H."/>
            <person name="Noguchi M."/>
            <person name="Hashimoto M."/>
            <person name="Shimodaira J."/>
            <person name="Tsuchikane K."/>
            <person name="Hosoyama A."/>
            <person name="Yamazoe A."/>
            <person name="Fujita N."/>
            <person name="Furukawa K."/>
        </authorList>
    </citation>
    <scope>NUCLEOTIDE SEQUENCE [LARGE SCALE GENOMIC DNA]</scope>
    <source>
        <strain evidence="3">DSM 10086 / NBRC 110670 / KF707</strain>
    </source>
</reference>
<gene>
    <name evidence="2" type="ORF">KF707C_13130</name>
</gene>
<protein>
    <recommendedName>
        <fullName evidence="1">Bro-N domain-containing protein</fullName>
    </recommendedName>
</protein>
<dbReference type="PANTHER" id="PTHR36180:SF2">
    <property type="entry name" value="BRO FAMILY PROTEIN"/>
    <property type="match status" value="1"/>
</dbReference>
<reference evidence="2 3" key="2">
    <citation type="journal article" date="2017" name="Int. J. Syst. Evol. Microbiol.">
        <title>Pseudomonas furukawaii sp. nov., a polychlorinated biphenyl-degrading bacterium isolated from biphenyl-contaminated soil in Japan.</title>
        <authorList>
            <person name="Kimura N."/>
            <person name="Watanabe T."/>
            <person name="Suenaga H."/>
            <person name="Fujihara H."/>
            <person name="Futagami T."/>
            <person name="Goto M."/>
            <person name="Hanada S."/>
            <person name="Hirose J."/>
        </authorList>
    </citation>
    <scope>NUCLEOTIDE SEQUENCE [LARGE SCALE GENOMIC DNA]</scope>
    <source>
        <strain evidence="3">DSM 10086 / NBRC 110670 / KF707</strain>
    </source>
</reference>
<evidence type="ECO:0000313" key="3">
    <source>
        <dbReference type="Proteomes" id="UP000218554"/>
    </source>
</evidence>
<dbReference type="RefSeq" id="WP_003453418.1">
    <property type="nucleotide sequence ID" value="NZ_AJMR01000182.1"/>
</dbReference>
<name>A0AAD1FE93_METFU</name>
<keyword evidence="3" id="KW-1185">Reference proteome</keyword>
<feature type="domain" description="Bro-N" evidence="1">
    <location>
        <begin position="2"/>
        <end position="108"/>
    </location>
</feature>
<dbReference type="SMART" id="SM01040">
    <property type="entry name" value="Bro-N"/>
    <property type="match status" value="1"/>
</dbReference>
<dbReference type="Pfam" id="PF02498">
    <property type="entry name" value="Bro-N"/>
    <property type="match status" value="1"/>
</dbReference>
<organism evidence="2 3">
    <name type="scientific">Metapseudomonas furukawaii</name>
    <name type="common">Pseudomonas furukawaii</name>
    <dbReference type="NCBI Taxonomy" id="1149133"/>
    <lineage>
        <taxon>Bacteria</taxon>
        <taxon>Pseudomonadati</taxon>
        <taxon>Pseudomonadota</taxon>
        <taxon>Gammaproteobacteria</taxon>
        <taxon>Pseudomonadales</taxon>
        <taxon>Pseudomonadaceae</taxon>
        <taxon>Metapseudomonas</taxon>
    </lineage>
</organism>
<evidence type="ECO:0000259" key="1">
    <source>
        <dbReference type="PROSITE" id="PS51750"/>
    </source>
</evidence>
<evidence type="ECO:0000313" key="2">
    <source>
        <dbReference type="EMBL" id="BAU73001.1"/>
    </source>
</evidence>
<dbReference type="PROSITE" id="PS51750">
    <property type="entry name" value="BRO_N"/>
    <property type="match status" value="1"/>
</dbReference>
<dbReference type="AlphaFoldDB" id="A0AAD1FE93"/>